<evidence type="ECO:0000313" key="2">
    <source>
        <dbReference type="EMBL" id="CAG9531302.1"/>
    </source>
</evidence>
<proteinExistence type="predicted"/>
<keyword evidence="1" id="KW-1133">Transmembrane helix</keyword>
<dbReference type="AlphaFoldDB" id="A0A8J2MK30"/>
<sequence>MVAASTVVSAKDRLPSCELIPKLLCSTEHISNKCLVDCINYVVIKCPYKMQNYDEIITMAIAPTYQTAGDYIYLNQQQLIIISVSNSNFSSDIVSRIENSRPFYSPCLQPKLVDKLFLTRCQHHVPANCHNLCTYEHREHIAVPSKMFAILNISALFCIAQIEIAIIEIVASFLVCYQRN</sequence>
<keyword evidence="1" id="KW-0472">Membrane</keyword>
<gene>
    <name evidence="2" type="ORF">CJOHNSTONI_LOCUS1714</name>
</gene>
<dbReference type="OrthoDB" id="5835380at2759"/>
<reference evidence="2" key="1">
    <citation type="submission" date="2021-09" db="EMBL/GenBank/DDBJ databases">
        <authorList>
            <consortium name="Pathogen Informatics"/>
        </authorList>
    </citation>
    <scope>NUCLEOTIDE SEQUENCE</scope>
</reference>
<dbReference type="PANTHER" id="PTHR21679:SF4">
    <property type="entry name" value="DOMAIN OF UNKNOWN FUNCTION DB DOMAIN-CONTAINING PROTEIN"/>
    <property type="match status" value="1"/>
</dbReference>
<evidence type="ECO:0000256" key="1">
    <source>
        <dbReference type="SAM" id="Phobius"/>
    </source>
</evidence>
<dbReference type="PANTHER" id="PTHR21679">
    <property type="entry name" value="DOMAIN OF UNKNOWN FUNCTION DB DOMAIN-CONTAINING PROTEIN-RELATED"/>
    <property type="match status" value="1"/>
</dbReference>
<comment type="caution">
    <text evidence="2">The sequence shown here is derived from an EMBL/GenBank/DDBJ whole genome shotgun (WGS) entry which is preliminary data.</text>
</comment>
<dbReference type="EMBL" id="CAKAEH010000555">
    <property type="protein sequence ID" value="CAG9531302.1"/>
    <property type="molecule type" value="Genomic_DNA"/>
</dbReference>
<name>A0A8J2MK30_9BILA</name>
<keyword evidence="3" id="KW-1185">Reference proteome</keyword>
<accession>A0A8J2MK30</accession>
<organism evidence="2 3">
    <name type="scientific">Cercopithifilaria johnstoni</name>
    <dbReference type="NCBI Taxonomy" id="2874296"/>
    <lineage>
        <taxon>Eukaryota</taxon>
        <taxon>Metazoa</taxon>
        <taxon>Ecdysozoa</taxon>
        <taxon>Nematoda</taxon>
        <taxon>Chromadorea</taxon>
        <taxon>Rhabditida</taxon>
        <taxon>Spirurina</taxon>
        <taxon>Spiruromorpha</taxon>
        <taxon>Filarioidea</taxon>
        <taxon>Onchocercidae</taxon>
        <taxon>Cercopithifilaria</taxon>
    </lineage>
</organism>
<feature type="transmembrane region" description="Helical" evidence="1">
    <location>
        <begin position="147"/>
        <end position="177"/>
    </location>
</feature>
<evidence type="ECO:0000313" key="3">
    <source>
        <dbReference type="Proteomes" id="UP000746747"/>
    </source>
</evidence>
<dbReference type="Proteomes" id="UP000746747">
    <property type="component" value="Unassembled WGS sequence"/>
</dbReference>
<protein>
    <submittedName>
        <fullName evidence="2">Uncharacterized protein</fullName>
    </submittedName>
</protein>
<keyword evidence="1" id="KW-0812">Transmembrane</keyword>